<proteinExistence type="predicted"/>
<dbReference type="PANTHER" id="PTHR42076">
    <property type="entry name" value="CYANOVIRIN-N HOMOLOG"/>
    <property type="match status" value="1"/>
</dbReference>
<dbReference type="GeneID" id="27728205"/>
<evidence type="ECO:0000259" key="1">
    <source>
        <dbReference type="SMART" id="SM01111"/>
    </source>
</evidence>
<dbReference type="PANTHER" id="PTHR42076:SF1">
    <property type="entry name" value="CYANOVIRIN-N DOMAIN-CONTAINING PROTEIN"/>
    <property type="match status" value="1"/>
</dbReference>
<dbReference type="RefSeq" id="XP_016639910.1">
    <property type="nucleotide sequence ID" value="XM_016790607.1"/>
</dbReference>
<reference evidence="2 3" key="1">
    <citation type="journal article" date="2014" name="Genome Announc.">
        <title>Draft genome sequence of the pathogenic fungus Scedosporium apiospermum.</title>
        <authorList>
            <person name="Vandeputte P."/>
            <person name="Ghamrawi S."/>
            <person name="Rechenmann M."/>
            <person name="Iltis A."/>
            <person name="Giraud S."/>
            <person name="Fleury M."/>
            <person name="Thornton C."/>
            <person name="Delhaes L."/>
            <person name="Meyer W."/>
            <person name="Papon N."/>
            <person name="Bouchara J.P."/>
        </authorList>
    </citation>
    <scope>NUCLEOTIDE SEQUENCE [LARGE SCALE GENOMIC DNA]</scope>
    <source>
        <strain evidence="2 3">IHEM 14462</strain>
    </source>
</reference>
<dbReference type="Gene3D" id="2.30.60.10">
    <property type="entry name" value="Cyanovirin-N"/>
    <property type="match status" value="1"/>
</dbReference>
<evidence type="ECO:0000313" key="3">
    <source>
        <dbReference type="Proteomes" id="UP000028545"/>
    </source>
</evidence>
<dbReference type="InterPro" id="IPR036673">
    <property type="entry name" value="Cyanovirin-N_sf"/>
</dbReference>
<dbReference type="SUPFAM" id="SSF51322">
    <property type="entry name" value="Cyanovirin-N"/>
    <property type="match status" value="1"/>
</dbReference>
<gene>
    <name evidence="2" type="ORF">SAPIO_CDS9133</name>
</gene>
<dbReference type="SMART" id="SM01111">
    <property type="entry name" value="CVNH"/>
    <property type="match status" value="1"/>
</dbReference>
<accession>A0A084FYE9</accession>
<dbReference type="HOGENOM" id="CLU_144945_0_0_1"/>
<comment type="caution">
    <text evidence="2">The sequence shown here is derived from an EMBL/GenBank/DDBJ whole genome shotgun (WGS) entry which is preliminary data.</text>
</comment>
<sequence>MSFHQSAEDITLDGSTLRARLRNVDGEWVDAELNLDEVLGNNNGFFEWGGGGFSGSSENISFSIEGDDSVPVLRATLKNADGEDVHADVNLAERIHNNNGAFYFE</sequence>
<dbReference type="OrthoDB" id="2441380at2759"/>
<dbReference type="InterPro" id="IPR011058">
    <property type="entry name" value="Cyanovirin-N"/>
</dbReference>
<dbReference type="EMBL" id="JOWA01000132">
    <property type="protein sequence ID" value="KEZ40111.1"/>
    <property type="molecule type" value="Genomic_DNA"/>
</dbReference>
<protein>
    <recommendedName>
        <fullName evidence="1">Cyanovirin-N domain-containing protein</fullName>
    </recommendedName>
</protein>
<organism evidence="2 3">
    <name type="scientific">Pseudallescheria apiosperma</name>
    <name type="common">Scedosporium apiospermum</name>
    <dbReference type="NCBI Taxonomy" id="563466"/>
    <lineage>
        <taxon>Eukaryota</taxon>
        <taxon>Fungi</taxon>
        <taxon>Dikarya</taxon>
        <taxon>Ascomycota</taxon>
        <taxon>Pezizomycotina</taxon>
        <taxon>Sordariomycetes</taxon>
        <taxon>Hypocreomycetidae</taxon>
        <taxon>Microascales</taxon>
        <taxon>Microascaceae</taxon>
        <taxon>Scedosporium</taxon>
    </lineage>
</organism>
<dbReference type="AlphaFoldDB" id="A0A084FYE9"/>
<name>A0A084FYE9_PSEDA</name>
<evidence type="ECO:0000313" key="2">
    <source>
        <dbReference type="EMBL" id="KEZ40111.1"/>
    </source>
</evidence>
<dbReference type="KEGG" id="sapo:SAPIO_CDS9133"/>
<dbReference type="OMA" id="EWNDSEI"/>
<dbReference type="Pfam" id="PF08881">
    <property type="entry name" value="CVNH"/>
    <property type="match status" value="1"/>
</dbReference>
<dbReference type="Proteomes" id="UP000028545">
    <property type="component" value="Unassembled WGS sequence"/>
</dbReference>
<keyword evidence="3" id="KW-1185">Reference proteome</keyword>
<feature type="domain" description="Cyanovirin-N" evidence="1">
    <location>
        <begin position="2"/>
        <end position="104"/>
    </location>
</feature>
<dbReference type="VEuPathDB" id="FungiDB:SAPIO_CDS9133"/>